<reference evidence="1" key="1">
    <citation type="submission" date="2021-01" db="EMBL/GenBank/DDBJ databases">
        <title>Whole genome shotgun sequence of Actinoplanes tereljensis NBRC 105297.</title>
        <authorList>
            <person name="Komaki H."/>
            <person name="Tamura T."/>
        </authorList>
    </citation>
    <scope>NUCLEOTIDE SEQUENCE</scope>
    <source>
        <strain evidence="1">NBRC 105297</strain>
    </source>
</reference>
<dbReference type="EMBL" id="BOMY01000042">
    <property type="protein sequence ID" value="GIF24000.1"/>
    <property type="molecule type" value="Genomic_DNA"/>
</dbReference>
<name>A0A919NTJ1_9ACTN</name>
<dbReference type="InterPro" id="IPR037883">
    <property type="entry name" value="Knr4/Smi1-like_sf"/>
</dbReference>
<dbReference type="Proteomes" id="UP000623608">
    <property type="component" value="Unassembled WGS sequence"/>
</dbReference>
<sequence length="300" mass="32829">MDTVESLASAVGVALNVGPGRDWTRIEQSLGGLTLPADYKRVVDGFPPGEFKALVRVLQPGSDDYLGDWESRLDDLRMWREDGDGTYPYPLYPEEGGLLPWATTPMAGIFFWLTEGEDPERWPVVLADKGFEEWQLRRQSMSEFLLEIIADPPLGLAELAGGDLATSPLFKPFPPRARALSPEGREEQIRRAGADFPVLPDESEALLAVVIGDGAGAAPTDWAGIAARSGVEFPPDYRRFYDALGPGVFCDITIVGPEAQDGWNLWDLLQTGRDRLIPSVPYVRFRPDAGGVIPWGSDAG</sequence>
<gene>
    <name evidence="1" type="ORF">Ate02nite_67300</name>
</gene>
<keyword evidence="2" id="KW-1185">Reference proteome</keyword>
<dbReference type="AlphaFoldDB" id="A0A919NTJ1"/>
<accession>A0A919NTJ1</accession>
<evidence type="ECO:0000313" key="2">
    <source>
        <dbReference type="Proteomes" id="UP000623608"/>
    </source>
</evidence>
<evidence type="ECO:0000313" key="1">
    <source>
        <dbReference type="EMBL" id="GIF24000.1"/>
    </source>
</evidence>
<organism evidence="1 2">
    <name type="scientific">Paractinoplanes tereljensis</name>
    <dbReference type="NCBI Taxonomy" id="571912"/>
    <lineage>
        <taxon>Bacteria</taxon>
        <taxon>Bacillati</taxon>
        <taxon>Actinomycetota</taxon>
        <taxon>Actinomycetes</taxon>
        <taxon>Micromonosporales</taxon>
        <taxon>Micromonosporaceae</taxon>
        <taxon>Paractinoplanes</taxon>
    </lineage>
</organism>
<dbReference type="SUPFAM" id="SSF160631">
    <property type="entry name" value="SMI1/KNR4-like"/>
    <property type="match status" value="2"/>
</dbReference>
<evidence type="ECO:0008006" key="3">
    <source>
        <dbReference type="Google" id="ProtNLM"/>
    </source>
</evidence>
<comment type="caution">
    <text evidence="1">The sequence shown here is derived from an EMBL/GenBank/DDBJ whole genome shotgun (WGS) entry which is preliminary data.</text>
</comment>
<proteinExistence type="predicted"/>
<protein>
    <recommendedName>
        <fullName evidence="3">Knr4/Smi1-like domain-containing protein</fullName>
    </recommendedName>
</protein>
<dbReference type="RefSeq" id="WP_203811868.1">
    <property type="nucleotide sequence ID" value="NZ_BOMY01000042.1"/>
</dbReference>